<evidence type="ECO:0000313" key="3">
    <source>
        <dbReference type="Proteomes" id="UP000266673"/>
    </source>
</evidence>
<keyword evidence="1" id="KW-0812">Transmembrane</keyword>
<evidence type="ECO:0000256" key="1">
    <source>
        <dbReference type="SAM" id="Phobius"/>
    </source>
</evidence>
<accession>A0A397VI86</accession>
<keyword evidence="1" id="KW-0472">Membrane</keyword>
<protein>
    <submittedName>
        <fullName evidence="2">Uncharacterized protein</fullName>
    </submittedName>
</protein>
<dbReference type="AlphaFoldDB" id="A0A397VI86"/>
<keyword evidence="1" id="KW-1133">Transmembrane helix</keyword>
<sequence length="55" mass="6535">MLQGKSICLLLFNFTCMITFVYAMHDIRSKSIMNYLSNIIYIIFPVFIVFFLSSW</sequence>
<keyword evidence="3" id="KW-1185">Reference proteome</keyword>
<feature type="transmembrane region" description="Helical" evidence="1">
    <location>
        <begin position="6"/>
        <end position="23"/>
    </location>
</feature>
<name>A0A397VI86_9GLOM</name>
<gene>
    <name evidence="2" type="ORF">C2G38_2078125</name>
</gene>
<comment type="caution">
    <text evidence="2">The sequence shown here is derived from an EMBL/GenBank/DDBJ whole genome shotgun (WGS) entry which is preliminary data.</text>
</comment>
<dbReference type="EMBL" id="QKWP01000357">
    <property type="protein sequence ID" value="RIB21511.1"/>
    <property type="molecule type" value="Genomic_DNA"/>
</dbReference>
<evidence type="ECO:0000313" key="2">
    <source>
        <dbReference type="EMBL" id="RIB21511.1"/>
    </source>
</evidence>
<reference evidence="2 3" key="1">
    <citation type="submission" date="2018-06" db="EMBL/GenBank/DDBJ databases">
        <title>Comparative genomics reveals the genomic features of Rhizophagus irregularis, R. cerebriforme, R. diaphanum and Gigaspora rosea, and their symbiotic lifestyle signature.</title>
        <authorList>
            <person name="Morin E."/>
            <person name="San Clemente H."/>
            <person name="Chen E.C.H."/>
            <person name="De La Providencia I."/>
            <person name="Hainaut M."/>
            <person name="Kuo A."/>
            <person name="Kohler A."/>
            <person name="Murat C."/>
            <person name="Tang N."/>
            <person name="Roy S."/>
            <person name="Loubradou J."/>
            <person name="Henrissat B."/>
            <person name="Grigoriev I.V."/>
            <person name="Corradi N."/>
            <person name="Roux C."/>
            <person name="Martin F.M."/>
        </authorList>
    </citation>
    <scope>NUCLEOTIDE SEQUENCE [LARGE SCALE GENOMIC DNA]</scope>
    <source>
        <strain evidence="2 3">DAOM 194757</strain>
    </source>
</reference>
<proteinExistence type="predicted"/>
<feature type="transmembrane region" description="Helical" evidence="1">
    <location>
        <begin position="35"/>
        <end position="53"/>
    </location>
</feature>
<organism evidence="2 3">
    <name type="scientific">Gigaspora rosea</name>
    <dbReference type="NCBI Taxonomy" id="44941"/>
    <lineage>
        <taxon>Eukaryota</taxon>
        <taxon>Fungi</taxon>
        <taxon>Fungi incertae sedis</taxon>
        <taxon>Mucoromycota</taxon>
        <taxon>Glomeromycotina</taxon>
        <taxon>Glomeromycetes</taxon>
        <taxon>Diversisporales</taxon>
        <taxon>Gigasporaceae</taxon>
        <taxon>Gigaspora</taxon>
    </lineage>
</organism>
<dbReference type="Proteomes" id="UP000266673">
    <property type="component" value="Unassembled WGS sequence"/>
</dbReference>